<evidence type="ECO:0000313" key="1">
    <source>
        <dbReference type="EnsemblMetazoa" id="RPRC004107-PA"/>
    </source>
</evidence>
<dbReference type="EMBL" id="ACPB03029110">
    <property type="status" value="NOT_ANNOTATED_CDS"/>
    <property type="molecule type" value="Genomic_DNA"/>
</dbReference>
<evidence type="ECO:0000313" key="2">
    <source>
        <dbReference type="Proteomes" id="UP000015103"/>
    </source>
</evidence>
<proteinExistence type="predicted"/>
<protein>
    <submittedName>
        <fullName evidence="1">Uncharacterized protein</fullName>
    </submittedName>
</protein>
<accession>T1HJ84</accession>
<reference evidence="1" key="1">
    <citation type="submission" date="2015-05" db="UniProtKB">
        <authorList>
            <consortium name="EnsemblMetazoa"/>
        </authorList>
    </citation>
    <scope>IDENTIFICATION</scope>
</reference>
<dbReference type="Proteomes" id="UP000015103">
    <property type="component" value="Unassembled WGS sequence"/>
</dbReference>
<dbReference type="InParanoid" id="T1HJ84"/>
<sequence length="182" mass="21348">KSKKFNLNFSEKLKKPTYLSSQERVYKYLRFAKNFGKTKSGDRIHGLQEQHPIDHSKQQLELKNFTPFKYQEANGTLVEHSNNVNDQHINNTHPDNFTAINFTTTIKTKPLIHLEDYHVKANETIRLYQPALVSMKLADKPSFTHNDKYITKEDFNDYIRTIFGKHLGADLIDFLNTFEDKN</sequence>
<name>T1HJ84_RHOPR</name>
<dbReference type="HOGENOM" id="CLU_1485644_0_0_1"/>
<dbReference type="EnsemblMetazoa" id="RPRC004107-RA">
    <property type="protein sequence ID" value="RPRC004107-PA"/>
    <property type="gene ID" value="RPRC004107"/>
</dbReference>
<dbReference type="AlphaFoldDB" id="T1HJ84"/>
<dbReference type="VEuPathDB" id="VectorBase:RPRC004107"/>
<organism evidence="1 2">
    <name type="scientific">Rhodnius prolixus</name>
    <name type="common">Triatomid bug</name>
    <dbReference type="NCBI Taxonomy" id="13249"/>
    <lineage>
        <taxon>Eukaryota</taxon>
        <taxon>Metazoa</taxon>
        <taxon>Ecdysozoa</taxon>
        <taxon>Arthropoda</taxon>
        <taxon>Hexapoda</taxon>
        <taxon>Insecta</taxon>
        <taxon>Pterygota</taxon>
        <taxon>Neoptera</taxon>
        <taxon>Paraneoptera</taxon>
        <taxon>Hemiptera</taxon>
        <taxon>Heteroptera</taxon>
        <taxon>Panheteroptera</taxon>
        <taxon>Cimicomorpha</taxon>
        <taxon>Reduviidae</taxon>
        <taxon>Triatominae</taxon>
        <taxon>Rhodnius</taxon>
    </lineage>
</organism>
<keyword evidence="2" id="KW-1185">Reference proteome</keyword>